<dbReference type="Pfam" id="PF01551">
    <property type="entry name" value="Peptidase_M23"/>
    <property type="match status" value="1"/>
</dbReference>
<keyword evidence="1" id="KW-1133">Transmembrane helix</keyword>
<name>A0AAU9D964_9BACT</name>
<dbReference type="SUPFAM" id="SSF51261">
    <property type="entry name" value="Duplicated hybrid motif"/>
    <property type="match status" value="1"/>
</dbReference>
<reference evidence="3 4" key="1">
    <citation type="submission" date="2021-12" db="EMBL/GenBank/DDBJ databases">
        <title>Genome sequencing of bacteria with rrn-lacking chromosome and rrn-plasmid.</title>
        <authorList>
            <person name="Anda M."/>
            <person name="Iwasaki W."/>
        </authorList>
    </citation>
    <scope>NUCLEOTIDE SEQUENCE [LARGE SCALE GENOMIC DNA]</scope>
    <source>
        <strain evidence="3 4">DSM 100852</strain>
    </source>
</reference>
<dbReference type="FunFam" id="2.70.70.10:FF:000006">
    <property type="entry name" value="M23 family peptidase"/>
    <property type="match status" value="1"/>
</dbReference>
<evidence type="ECO:0000259" key="2">
    <source>
        <dbReference type="Pfam" id="PF01551"/>
    </source>
</evidence>
<accession>A0AAU9D964</accession>
<proteinExistence type="predicted"/>
<evidence type="ECO:0000313" key="3">
    <source>
        <dbReference type="EMBL" id="BDD08820.1"/>
    </source>
</evidence>
<keyword evidence="1" id="KW-0812">Transmembrane</keyword>
<dbReference type="GO" id="GO:0004222">
    <property type="term" value="F:metalloendopeptidase activity"/>
    <property type="evidence" value="ECO:0007669"/>
    <property type="project" value="TreeGrafter"/>
</dbReference>
<feature type="domain" description="M23ase beta-sheet core" evidence="2">
    <location>
        <begin position="202"/>
        <end position="297"/>
    </location>
</feature>
<dbReference type="AlphaFoldDB" id="A0AAU9D964"/>
<sequence length="325" mass="37640">MARIKYYYDTETCKYERVKQTKWDVTFNVLGYVVVTLLFSFGLLALFGDLFESPKFARLAKENRELKENIALMNKKMDENEGYLQALAHKDDNVYRKIFEAEPIPETIRKGGVGGVQRFRSLLEADLEQEEMIINTFERIQALRRKMFIQTKSYDEIMDLAKKKEQMWASIPAIQPVNNTEMKRLSSGYGIRMHPIMKRRIMHHGLDYSAKRGTPIYATGDGVVKKVKYYPGGYGRVVEIDHGFGFETRYAHMQMYIVKRGQKVKRGECIGYVGNTGRSTAPHLHYEVRKNGKTVDPIHYIFQGISDEEYAELVRLASQDNQSLS</sequence>
<dbReference type="KEGG" id="fax:FUAX_12520"/>
<dbReference type="EMBL" id="AP025314">
    <property type="protein sequence ID" value="BDD08820.1"/>
    <property type="molecule type" value="Genomic_DNA"/>
</dbReference>
<protein>
    <submittedName>
        <fullName evidence="3">Peptidase M23</fullName>
    </submittedName>
</protein>
<dbReference type="InterPro" id="IPR016047">
    <property type="entry name" value="M23ase_b-sheet_dom"/>
</dbReference>
<dbReference type="Gene3D" id="2.70.70.10">
    <property type="entry name" value="Glucose Permease (Domain IIA)"/>
    <property type="match status" value="1"/>
</dbReference>
<organism evidence="3 4">
    <name type="scientific">Fulvitalea axinellae</name>
    <dbReference type="NCBI Taxonomy" id="1182444"/>
    <lineage>
        <taxon>Bacteria</taxon>
        <taxon>Pseudomonadati</taxon>
        <taxon>Bacteroidota</taxon>
        <taxon>Cytophagia</taxon>
        <taxon>Cytophagales</taxon>
        <taxon>Persicobacteraceae</taxon>
        <taxon>Fulvitalea</taxon>
    </lineage>
</organism>
<dbReference type="InterPro" id="IPR050570">
    <property type="entry name" value="Cell_wall_metabolism_enzyme"/>
</dbReference>
<dbReference type="PANTHER" id="PTHR21666:SF286">
    <property type="entry name" value="LIPOPROTEIN NLPD"/>
    <property type="match status" value="1"/>
</dbReference>
<dbReference type="CDD" id="cd12797">
    <property type="entry name" value="M23_peptidase"/>
    <property type="match status" value="1"/>
</dbReference>
<keyword evidence="1" id="KW-0472">Membrane</keyword>
<keyword evidence="4" id="KW-1185">Reference proteome</keyword>
<dbReference type="InterPro" id="IPR011055">
    <property type="entry name" value="Dup_hybrid_motif"/>
</dbReference>
<dbReference type="RefSeq" id="WP_338394055.1">
    <property type="nucleotide sequence ID" value="NZ_AP025314.1"/>
</dbReference>
<gene>
    <name evidence="3" type="ORF">FUAX_12520</name>
</gene>
<feature type="transmembrane region" description="Helical" evidence="1">
    <location>
        <begin position="29"/>
        <end position="51"/>
    </location>
</feature>
<dbReference type="Proteomes" id="UP001348817">
    <property type="component" value="Chromosome"/>
</dbReference>
<dbReference type="PANTHER" id="PTHR21666">
    <property type="entry name" value="PEPTIDASE-RELATED"/>
    <property type="match status" value="1"/>
</dbReference>
<evidence type="ECO:0000256" key="1">
    <source>
        <dbReference type="SAM" id="Phobius"/>
    </source>
</evidence>
<evidence type="ECO:0000313" key="4">
    <source>
        <dbReference type="Proteomes" id="UP001348817"/>
    </source>
</evidence>